<dbReference type="Gene3D" id="3.40.50.450">
    <property type="match status" value="1"/>
</dbReference>
<evidence type="ECO:0000256" key="1">
    <source>
        <dbReference type="ARBA" id="ARBA00006525"/>
    </source>
</evidence>
<dbReference type="InterPro" id="IPR036388">
    <property type="entry name" value="WH-like_DNA-bd_sf"/>
</dbReference>
<dbReference type="Proteomes" id="UP000538931">
    <property type="component" value="Unassembled WGS sequence"/>
</dbReference>
<comment type="caution">
    <text evidence="4">The sequence shown here is derived from an EMBL/GenBank/DDBJ whole genome shotgun (WGS) entry which is preliminary data.</text>
</comment>
<dbReference type="Gene3D" id="1.10.10.10">
    <property type="entry name" value="Winged helix-like DNA-binding domain superfamily/Winged helix DNA-binding domain"/>
    <property type="match status" value="1"/>
</dbReference>
<accession>A0A7W2AD90</accession>
<dbReference type="NCBIfam" id="TIGR00732">
    <property type="entry name" value="dprA"/>
    <property type="match status" value="1"/>
</dbReference>
<evidence type="ECO:0000259" key="3">
    <source>
        <dbReference type="Pfam" id="PF17782"/>
    </source>
</evidence>
<evidence type="ECO:0000313" key="5">
    <source>
        <dbReference type="Proteomes" id="UP000538931"/>
    </source>
</evidence>
<protein>
    <submittedName>
        <fullName evidence="4">DNA-protecting protein DprA</fullName>
    </submittedName>
</protein>
<dbReference type="InterPro" id="IPR041614">
    <property type="entry name" value="DprA_WH"/>
</dbReference>
<organism evidence="4 5">
    <name type="scientific">Marinobacterium marinum</name>
    <dbReference type="NCBI Taxonomy" id="2756129"/>
    <lineage>
        <taxon>Bacteria</taxon>
        <taxon>Pseudomonadati</taxon>
        <taxon>Pseudomonadota</taxon>
        <taxon>Gammaproteobacteria</taxon>
        <taxon>Oceanospirillales</taxon>
        <taxon>Oceanospirillaceae</taxon>
        <taxon>Marinobacterium</taxon>
    </lineage>
</organism>
<name>A0A7W2AD90_9GAMM</name>
<feature type="domain" description="DprA winged helix" evidence="3">
    <location>
        <begin position="309"/>
        <end position="358"/>
    </location>
</feature>
<dbReference type="InterPro" id="IPR057666">
    <property type="entry name" value="DrpA_SLOG"/>
</dbReference>
<dbReference type="SUPFAM" id="SSF102405">
    <property type="entry name" value="MCP/YpsA-like"/>
    <property type="match status" value="1"/>
</dbReference>
<proteinExistence type="inferred from homology"/>
<gene>
    <name evidence="4" type="primary">dprA</name>
    <name evidence="4" type="ORF">H1S06_11230</name>
</gene>
<dbReference type="PANTHER" id="PTHR43022">
    <property type="entry name" value="PROTEIN SMF"/>
    <property type="match status" value="1"/>
</dbReference>
<evidence type="ECO:0000313" key="4">
    <source>
        <dbReference type="EMBL" id="MBA4502933.1"/>
    </source>
</evidence>
<evidence type="ECO:0000259" key="2">
    <source>
        <dbReference type="Pfam" id="PF02481"/>
    </source>
</evidence>
<dbReference type="GO" id="GO:0009294">
    <property type="term" value="P:DNA-mediated transformation"/>
    <property type="evidence" value="ECO:0007669"/>
    <property type="project" value="InterPro"/>
</dbReference>
<dbReference type="InterPro" id="IPR003488">
    <property type="entry name" value="DprA"/>
</dbReference>
<dbReference type="PANTHER" id="PTHR43022:SF1">
    <property type="entry name" value="PROTEIN SMF"/>
    <property type="match status" value="1"/>
</dbReference>
<keyword evidence="5" id="KW-1185">Reference proteome</keyword>
<feature type="domain" description="Smf/DprA SLOG" evidence="2">
    <location>
        <begin position="82"/>
        <end position="291"/>
    </location>
</feature>
<dbReference type="AlphaFoldDB" id="A0A7W2AD90"/>
<sequence length="368" mass="39312">MSDPREWIAASLLPGIGPVTLARLRQAGISIPCLLTGRTALPPDCRLRPETLAGLHDYQRQGALYDRAGELRDYAQQHQLHLLTFGDAAYPDLLRQIPDPPALLWVDGDPELLSLPQLALVGSRKASREGVRLAYEFAGALSTAGLIPVSGLALGIDAAAHSACVDRQAPTLAVVGTGLDRVYPQRHRALAAAIVDQGGAIVSEYPPGTAPLPGNFPRRNRLISGLSVGTLVVEAALRSGSLITARQALEQGREVFAIPGSIHNPFSRGCHALIREGATLVEQVDQIIEQLGPLLGGLLTVQVSPMSPEPEALVAATGLLAQIPFDSIWLDQLAEQLQLSVAELQSGLMLLELDGYIELRGSRVRRVR</sequence>
<dbReference type="EMBL" id="JACEMT010000051">
    <property type="protein sequence ID" value="MBA4502933.1"/>
    <property type="molecule type" value="Genomic_DNA"/>
</dbReference>
<dbReference type="Pfam" id="PF02481">
    <property type="entry name" value="DNA_processg_A"/>
    <property type="match status" value="1"/>
</dbReference>
<reference evidence="4 5" key="1">
    <citation type="submission" date="2020-07" db="EMBL/GenBank/DDBJ databases">
        <title>Bacterium isolated from marien macroalgae.</title>
        <authorList>
            <person name="Zhu K."/>
            <person name="Lu D."/>
            <person name="Du Z."/>
        </authorList>
    </citation>
    <scope>NUCLEOTIDE SEQUENCE [LARGE SCALE GENOMIC DNA]</scope>
    <source>
        <strain evidence="4 5">3-1745</strain>
    </source>
</reference>
<dbReference type="RefSeq" id="WP_181740208.1">
    <property type="nucleotide sequence ID" value="NZ_JACEMT010000051.1"/>
</dbReference>
<dbReference type="Pfam" id="PF17782">
    <property type="entry name" value="WHD_DprA"/>
    <property type="match status" value="1"/>
</dbReference>
<comment type="similarity">
    <text evidence="1">Belongs to the DprA/Smf family.</text>
</comment>